<evidence type="ECO:0000256" key="2">
    <source>
        <dbReference type="ARBA" id="ARBA00022801"/>
    </source>
</evidence>
<feature type="compositionally biased region" description="Pro residues" evidence="4">
    <location>
        <begin position="428"/>
        <end position="439"/>
    </location>
</feature>
<keyword evidence="7" id="KW-1185">Reference proteome</keyword>
<dbReference type="PANTHER" id="PTHR45626">
    <property type="entry name" value="TRANSCRIPTION TERMINATION FACTOR 2-RELATED"/>
    <property type="match status" value="1"/>
</dbReference>
<dbReference type="AlphaFoldDB" id="A0AAE0BFF2"/>
<comment type="caution">
    <text evidence="6">The sequence shown here is derived from an EMBL/GenBank/DDBJ whole genome shotgun (WGS) entry which is preliminary data.</text>
</comment>
<dbReference type="PROSITE" id="PS51194">
    <property type="entry name" value="HELICASE_CTER"/>
    <property type="match status" value="1"/>
</dbReference>
<keyword evidence="1" id="KW-0547">Nucleotide-binding</keyword>
<evidence type="ECO:0000259" key="5">
    <source>
        <dbReference type="PROSITE" id="PS51194"/>
    </source>
</evidence>
<evidence type="ECO:0000313" key="6">
    <source>
        <dbReference type="EMBL" id="KAK3234989.1"/>
    </source>
</evidence>
<sequence length="947" mass="101004">MHCVACEAPFQMQAPIPRQDNPEPRQAVPQDLIEIQTAYIQESWAVDWKLERQGQSSKISYLLRRLAKLGCERLDSEPATPVAEGSEGPVVPTVASARATRERRMSGQKIIIYSNFATHLHVVDLALNHEFGSRVYVSLFSRKGFTQKHKDAALKAFREQPDARILVLDRLGAEGLDLSFVSHVFLMEPLENGSLEQQVVSRAHRMGQKGTVTVVVMAMRGTAEEDLLLLQQPDRADAPAHSSASELRSCHHILRGLRPIPPLSSTASTPTSLPPTPICARPPMPAASARATSTPTPVSTPVAACLPSTPASPSLSPVPGYRPFATISARRAVNHDVSNDKGVNHDVSNDKGVNHDVSNDKGKRPMYECKTLRDVERASDIRPARHTPMATASSLLAANMDEEAGGRHPSSPRASSPQPTTFRATASPQPPPLRPPPEGSPAASFAVGRLSALRDVASSSGCSGGSEAVTQAGGEAGGTALQDTAGAVRQPEGGAAEKGQEAGQERPRKRVRFFVDATDTPADSSTQPALSMTPWLLPLRGTNVAPGRDHVELPRGGDTTVDECAEKAAQVARLQPGSAVIRVGFPNLRTLPRHVGATLAQCEVGEEAMVVVSGKLREDELAAIRREQEAWYRTGSRVTGRKRTQKDETTAKRSAAAVGRRAAGRRLGTTGAAQGVGVAAHSGESGPSSDGRTELVDPQSSSATAVASAEASGASAGPQARTPGTLKRKRASRQRRWRAESSELQQALQEAELGSSSLLPSEGGVHAAQAMVGADLVTAAAGGNGGHAVEEIRKAMKQALQERLGEADGVKRVAAALTGRATFRVLQDGRLDVRYPVPTETGAGSMEQHDVIQNLPAVLLPAVLRVVMEEADGVANARNLAPERIAVLSPRVFWAIVRHHQIGPQRGFQEVLQQLVPDGDWATITRRERSQPSKYKDYVDSSAIDEL</sequence>
<evidence type="ECO:0000313" key="7">
    <source>
        <dbReference type="Proteomes" id="UP001190700"/>
    </source>
</evidence>
<evidence type="ECO:0000256" key="1">
    <source>
        <dbReference type="ARBA" id="ARBA00022741"/>
    </source>
</evidence>
<evidence type="ECO:0000256" key="3">
    <source>
        <dbReference type="ARBA" id="ARBA00022840"/>
    </source>
</evidence>
<feature type="compositionally biased region" description="Low complexity" evidence="4">
    <location>
        <begin position="700"/>
        <end position="716"/>
    </location>
</feature>
<accession>A0AAE0BFF2</accession>
<organism evidence="6 7">
    <name type="scientific">Cymbomonas tetramitiformis</name>
    <dbReference type="NCBI Taxonomy" id="36881"/>
    <lineage>
        <taxon>Eukaryota</taxon>
        <taxon>Viridiplantae</taxon>
        <taxon>Chlorophyta</taxon>
        <taxon>Pyramimonadophyceae</taxon>
        <taxon>Pyramimonadales</taxon>
        <taxon>Pyramimonadaceae</taxon>
        <taxon>Cymbomonas</taxon>
    </lineage>
</organism>
<feature type="region of interest" description="Disordered" evidence="4">
    <location>
        <begin position="456"/>
        <end position="509"/>
    </location>
</feature>
<feature type="region of interest" description="Disordered" evidence="4">
    <location>
        <begin position="634"/>
        <end position="742"/>
    </location>
</feature>
<proteinExistence type="predicted"/>
<feature type="region of interest" description="Disordered" evidence="4">
    <location>
        <begin position="338"/>
        <end position="371"/>
    </location>
</feature>
<feature type="domain" description="Helicase C-terminal" evidence="5">
    <location>
        <begin position="92"/>
        <end position="251"/>
    </location>
</feature>
<feature type="compositionally biased region" description="Basic residues" evidence="4">
    <location>
        <begin position="726"/>
        <end position="736"/>
    </location>
</feature>
<dbReference type="GO" id="GO:0016787">
    <property type="term" value="F:hydrolase activity"/>
    <property type="evidence" value="ECO:0007669"/>
    <property type="project" value="UniProtKB-KW"/>
</dbReference>
<protein>
    <recommendedName>
        <fullName evidence="5">Helicase C-terminal domain-containing protein</fullName>
    </recommendedName>
</protein>
<reference evidence="6 7" key="1">
    <citation type="journal article" date="2015" name="Genome Biol. Evol.">
        <title>Comparative Genomics of a Bacterivorous Green Alga Reveals Evolutionary Causalities and Consequences of Phago-Mixotrophic Mode of Nutrition.</title>
        <authorList>
            <person name="Burns J.A."/>
            <person name="Paasch A."/>
            <person name="Narechania A."/>
            <person name="Kim E."/>
        </authorList>
    </citation>
    <scope>NUCLEOTIDE SEQUENCE [LARGE SCALE GENOMIC DNA]</scope>
    <source>
        <strain evidence="6 7">PLY_AMNH</strain>
    </source>
</reference>
<name>A0AAE0BFF2_9CHLO</name>
<gene>
    <name evidence="6" type="ORF">CYMTET_54781</name>
</gene>
<dbReference type="GO" id="GO:0008094">
    <property type="term" value="F:ATP-dependent activity, acting on DNA"/>
    <property type="evidence" value="ECO:0007669"/>
    <property type="project" value="TreeGrafter"/>
</dbReference>
<dbReference type="GO" id="GO:0005634">
    <property type="term" value="C:nucleus"/>
    <property type="evidence" value="ECO:0007669"/>
    <property type="project" value="TreeGrafter"/>
</dbReference>
<dbReference type="Pfam" id="PF00271">
    <property type="entry name" value="Helicase_C"/>
    <property type="match status" value="1"/>
</dbReference>
<dbReference type="InterPro" id="IPR049730">
    <property type="entry name" value="SNF2/RAD54-like_C"/>
</dbReference>
<feature type="compositionally biased region" description="Polar residues" evidence="4">
    <location>
        <begin position="412"/>
        <end position="427"/>
    </location>
</feature>
<dbReference type="Proteomes" id="UP001190700">
    <property type="component" value="Unassembled WGS sequence"/>
</dbReference>
<dbReference type="InterPro" id="IPR001650">
    <property type="entry name" value="Helicase_C-like"/>
</dbReference>
<dbReference type="Gene3D" id="3.40.50.300">
    <property type="entry name" value="P-loop containing nucleotide triphosphate hydrolases"/>
    <property type="match status" value="1"/>
</dbReference>
<feature type="compositionally biased region" description="Low complexity" evidence="4">
    <location>
        <begin position="652"/>
        <end position="680"/>
    </location>
</feature>
<dbReference type="EMBL" id="LGRX02035399">
    <property type="protein sequence ID" value="KAK3234989.1"/>
    <property type="molecule type" value="Genomic_DNA"/>
</dbReference>
<dbReference type="GO" id="GO:0005524">
    <property type="term" value="F:ATP binding"/>
    <property type="evidence" value="ECO:0007669"/>
    <property type="project" value="UniProtKB-KW"/>
</dbReference>
<dbReference type="GO" id="GO:0006281">
    <property type="term" value="P:DNA repair"/>
    <property type="evidence" value="ECO:0007669"/>
    <property type="project" value="TreeGrafter"/>
</dbReference>
<dbReference type="SUPFAM" id="SSF52540">
    <property type="entry name" value="P-loop containing nucleoside triphosphate hydrolases"/>
    <property type="match status" value="1"/>
</dbReference>
<dbReference type="PANTHER" id="PTHR45626:SF14">
    <property type="entry name" value="ATP-DEPENDENT DNA HELICASE (EUROFUNG)"/>
    <property type="match status" value="1"/>
</dbReference>
<dbReference type="InterPro" id="IPR027417">
    <property type="entry name" value="P-loop_NTPase"/>
</dbReference>
<dbReference type="CDD" id="cd18793">
    <property type="entry name" value="SF2_C_SNF"/>
    <property type="match status" value="1"/>
</dbReference>
<keyword evidence="2" id="KW-0378">Hydrolase</keyword>
<keyword evidence="3" id="KW-0067">ATP-binding</keyword>
<evidence type="ECO:0000256" key="4">
    <source>
        <dbReference type="SAM" id="MobiDB-lite"/>
    </source>
</evidence>
<feature type="region of interest" description="Disordered" evidence="4">
    <location>
        <begin position="402"/>
        <end position="443"/>
    </location>
</feature>
<dbReference type="SMART" id="SM00490">
    <property type="entry name" value="HELICc"/>
    <property type="match status" value="1"/>
</dbReference>
<dbReference type="InterPro" id="IPR050628">
    <property type="entry name" value="SNF2_RAD54_helicase_TF"/>
</dbReference>